<evidence type="ECO:0000313" key="3">
    <source>
        <dbReference type="Proteomes" id="UP000219338"/>
    </source>
</evidence>
<proteinExistence type="predicted"/>
<dbReference type="EMBL" id="FUEG01000002">
    <property type="protein sequence ID" value="SJL00526.1"/>
    <property type="molecule type" value="Genomic_DNA"/>
</dbReference>
<evidence type="ECO:0000313" key="2">
    <source>
        <dbReference type="EMBL" id="SJL00526.1"/>
    </source>
</evidence>
<accession>A0A284QVN9</accession>
<dbReference type="AlphaFoldDB" id="A0A284QVN9"/>
<name>A0A284QVN9_ARMOS</name>
<feature type="compositionally biased region" description="Polar residues" evidence="1">
    <location>
        <begin position="1"/>
        <end position="18"/>
    </location>
</feature>
<evidence type="ECO:0000256" key="1">
    <source>
        <dbReference type="SAM" id="MobiDB-lite"/>
    </source>
</evidence>
<dbReference type="Proteomes" id="UP000219338">
    <property type="component" value="Unassembled WGS sequence"/>
</dbReference>
<sequence length="111" mass="12313">MSASSHTVNERSQNQDRSANGVEEVARHDNVVPPMAEEEAAHGEVDDPFTAKLERGNTTPMSIPMKDFLMAILDDLITIDEMPDKEASLILETNFKQYLLGMLATAKHELT</sequence>
<feature type="region of interest" description="Disordered" evidence="1">
    <location>
        <begin position="1"/>
        <end position="60"/>
    </location>
</feature>
<keyword evidence="3" id="KW-1185">Reference proteome</keyword>
<reference evidence="3" key="1">
    <citation type="journal article" date="2017" name="Nat. Ecol. Evol.">
        <title>Genome expansion and lineage-specific genetic innovations in the forest pathogenic fungi Armillaria.</title>
        <authorList>
            <person name="Sipos G."/>
            <person name="Prasanna A.N."/>
            <person name="Walter M.C."/>
            <person name="O'Connor E."/>
            <person name="Balint B."/>
            <person name="Krizsan K."/>
            <person name="Kiss B."/>
            <person name="Hess J."/>
            <person name="Varga T."/>
            <person name="Slot J."/>
            <person name="Riley R."/>
            <person name="Boka B."/>
            <person name="Rigling D."/>
            <person name="Barry K."/>
            <person name="Lee J."/>
            <person name="Mihaltcheva S."/>
            <person name="LaButti K."/>
            <person name="Lipzen A."/>
            <person name="Waldron R."/>
            <person name="Moloney N.M."/>
            <person name="Sperisen C."/>
            <person name="Kredics L."/>
            <person name="Vagvoelgyi C."/>
            <person name="Patrignani A."/>
            <person name="Fitzpatrick D."/>
            <person name="Nagy I."/>
            <person name="Doyle S."/>
            <person name="Anderson J.B."/>
            <person name="Grigoriev I.V."/>
            <person name="Gueldener U."/>
            <person name="Muensterkoetter M."/>
            <person name="Nagy L.G."/>
        </authorList>
    </citation>
    <scope>NUCLEOTIDE SEQUENCE [LARGE SCALE GENOMIC DNA]</scope>
    <source>
        <strain evidence="3">C18/9</strain>
    </source>
</reference>
<organism evidence="2 3">
    <name type="scientific">Armillaria ostoyae</name>
    <name type="common">Armillaria root rot fungus</name>
    <dbReference type="NCBI Taxonomy" id="47428"/>
    <lineage>
        <taxon>Eukaryota</taxon>
        <taxon>Fungi</taxon>
        <taxon>Dikarya</taxon>
        <taxon>Basidiomycota</taxon>
        <taxon>Agaricomycotina</taxon>
        <taxon>Agaricomycetes</taxon>
        <taxon>Agaricomycetidae</taxon>
        <taxon>Agaricales</taxon>
        <taxon>Marasmiineae</taxon>
        <taxon>Physalacriaceae</taxon>
        <taxon>Armillaria</taxon>
    </lineage>
</organism>
<protein>
    <submittedName>
        <fullName evidence="2">Uncharacterized protein</fullName>
    </submittedName>
</protein>
<gene>
    <name evidence="2" type="ORF">ARMOST_03839</name>
</gene>